<comment type="caution">
    <text evidence="1">The sequence shown here is derived from an EMBL/GenBank/DDBJ whole genome shotgun (WGS) entry which is preliminary data.</text>
</comment>
<organism evidence="1 2">
    <name type="scientific">Kribbella solani</name>
    <dbReference type="NCBI Taxonomy" id="236067"/>
    <lineage>
        <taxon>Bacteria</taxon>
        <taxon>Bacillati</taxon>
        <taxon>Actinomycetota</taxon>
        <taxon>Actinomycetes</taxon>
        <taxon>Propionibacteriales</taxon>
        <taxon>Kribbellaceae</taxon>
        <taxon>Kribbella</taxon>
    </lineage>
</organism>
<protein>
    <recommendedName>
        <fullName evidence="3">Transcriptional regulator</fullName>
    </recommendedName>
</protein>
<dbReference type="AlphaFoldDB" id="A0A841DWP4"/>
<dbReference type="RefSeq" id="WP_184834840.1">
    <property type="nucleotide sequence ID" value="NZ_BAAAVN010000006.1"/>
</dbReference>
<evidence type="ECO:0000313" key="1">
    <source>
        <dbReference type="EMBL" id="MBB5979688.1"/>
    </source>
</evidence>
<reference evidence="1 2" key="1">
    <citation type="submission" date="2020-08" db="EMBL/GenBank/DDBJ databases">
        <title>Sequencing the genomes of 1000 actinobacteria strains.</title>
        <authorList>
            <person name="Klenk H.-P."/>
        </authorList>
    </citation>
    <scope>NUCLEOTIDE SEQUENCE [LARGE SCALE GENOMIC DNA]</scope>
    <source>
        <strain evidence="1 2">DSM 17294</strain>
    </source>
</reference>
<keyword evidence="2" id="KW-1185">Reference proteome</keyword>
<name>A0A841DWP4_9ACTN</name>
<dbReference type="Proteomes" id="UP000558997">
    <property type="component" value="Unassembled WGS sequence"/>
</dbReference>
<accession>A0A841DWP4</accession>
<sequence>MTDETHRVEAQPTEPVPAERVPSVTVGLFGPRRLVKTMAEVAQEVAERSAHGVRFLSGAYDDQSEAEERYLRLRDRIDSAVFPGPWVFDLATTGHWLTVPSTHLPLTGAALYAALLRASLTIENVDLTRVSIDSLSQADVAEAYAEIGLDTSHVYDLPYEGPESVAKFAAFHRQKRATVALTTILSVERELRTEGVPVLRIAPTRSSVRDALETAVLLGQGTRMGAHQLAMIAVQVIPTGGSRAESGDYWQQELALSTHQKLLSEARQVGASVTRRSDTLFLVTTTHGALVRLTEQFTTAPFLGALTAQLGVPVAVGAGTGQTARAAEANALMAVEESVATAGKVAVYLDGGSDRLDLEPGPATANAAPVDSTPQIDQRALEIVTSIASAMSATPGRQVVVDVESVAAIMQVTQRTGRRMLKELVEAGLAWPLPPARSTGGGRPRQQFRLLTEKLD</sequence>
<dbReference type="EMBL" id="JACHNF010000001">
    <property type="protein sequence ID" value="MBB5979688.1"/>
    <property type="molecule type" value="Genomic_DNA"/>
</dbReference>
<proteinExistence type="predicted"/>
<evidence type="ECO:0008006" key="3">
    <source>
        <dbReference type="Google" id="ProtNLM"/>
    </source>
</evidence>
<gene>
    <name evidence="1" type="ORF">HDA44_003029</name>
</gene>
<evidence type="ECO:0000313" key="2">
    <source>
        <dbReference type="Proteomes" id="UP000558997"/>
    </source>
</evidence>